<organism evidence="3 4">
    <name type="scientific">Mortierella alpina</name>
    <name type="common">Oleaginous fungus</name>
    <name type="synonym">Mortierella renispora</name>
    <dbReference type="NCBI Taxonomy" id="64518"/>
    <lineage>
        <taxon>Eukaryota</taxon>
        <taxon>Fungi</taxon>
        <taxon>Fungi incertae sedis</taxon>
        <taxon>Mucoromycota</taxon>
        <taxon>Mortierellomycotina</taxon>
        <taxon>Mortierellomycetes</taxon>
        <taxon>Mortierellales</taxon>
        <taxon>Mortierellaceae</taxon>
        <taxon>Mortierella</taxon>
    </lineage>
</organism>
<keyword evidence="1" id="KW-0694">RNA-binding</keyword>
<feature type="region of interest" description="Disordered" evidence="2">
    <location>
        <begin position="151"/>
        <end position="176"/>
    </location>
</feature>
<dbReference type="GO" id="GO:0016281">
    <property type="term" value="C:eukaryotic translation initiation factor 4F complex"/>
    <property type="evidence" value="ECO:0007669"/>
    <property type="project" value="TreeGrafter"/>
</dbReference>
<gene>
    <name evidence="3" type="ORF">BGZ70_007126</name>
</gene>
<dbReference type="InterPro" id="IPR001040">
    <property type="entry name" value="TIF_eIF_4E"/>
</dbReference>
<feature type="region of interest" description="Disordered" evidence="2">
    <location>
        <begin position="532"/>
        <end position="572"/>
    </location>
</feature>
<dbReference type="Gene3D" id="3.30.760.10">
    <property type="entry name" value="RNA Cap, Translation Initiation Factor Eif4e"/>
    <property type="match status" value="1"/>
</dbReference>
<evidence type="ECO:0000256" key="2">
    <source>
        <dbReference type="SAM" id="MobiDB-lite"/>
    </source>
</evidence>
<evidence type="ECO:0000313" key="3">
    <source>
        <dbReference type="EMBL" id="KAF9968018.1"/>
    </source>
</evidence>
<accession>A0A9P6JE21</accession>
<dbReference type="GO" id="GO:0000340">
    <property type="term" value="F:RNA 7-methylguanosine cap binding"/>
    <property type="evidence" value="ECO:0007669"/>
    <property type="project" value="TreeGrafter"/>
</dbReference>
<dbReference type="SUPFAM" id="SSF55418">
    <property type="entry name" value="eIF4e-like"/>
    <property type="match status" value="1"/>
</dbReference>
<protein>
    <submittedName>
        <fullName evidence="3">Uncharacterized protein</fullName>
    </submittedName>
</protein>
<dbReference type="GO" id="GO:0003743">
    <property type="term" value="F:translation initiation factor activity"/>
    <property type="evidence" value="ECO:0007669"/>
    <property type="project" value="UniProtKB-KW"/>
</dbReference>
<dbReference type="Pfam" id="PF01652">
    <property type="entry name" value="IF4E"/>
    <property type="match status" value="1"/>
</dbReference>
<dbReference type="EMBL" id="JAAAHY010000043">
    <property type="protein sequence ID" value="KAF9968018.1"/>
    <property type="molecule type" value="Genomic_DNA"/>
</dbReference>
<keyword evidence="4" id="KW-1185">Reference proteome</keyword>
<dbReference type="PANTHER" id="PTHR11960:SF73">
    <property type="entry name" value="TRANSLATION INITIATION FACTOR 4E, PUTATIVE-RELATED"/>
    <property type="match status" value="1"/>
</dbReference>
<sequence>MTALRSSGQAAERQKTHSTSSSSLPGASPSAGGAWVSPKRTGSSGGSPGDHFSPNSATASPVLGSFSSLGRSSTAATSPSPSYPVPTIVAGMSPSAGSGAGAGVSTGSSMASSNSNTQKQPLNMEALAAKFADSKEAKEKFATLQLSPALTPATLPDKERRAPAGSLTPSSSATSHMAHIKVQRTASLNHNAHPGALSKGGRLQPGHLAQPTDMRRTASHNNAFSSGLGLPVGSVNSGFEQGAHAVNAGAHNGNANVVQTHNAHGGGALGGASGLAPFSLGQMARSPRRSSLNPRDSGSHHDHNSSSPSSLPSPLVGDKHPLQHPWTLYYDITTGYSRQSSSLNNYENGLRDLGTFTTVELFARYFNWIEKPHRMEISANYHLFKGGIKPMWEDPANANGGRWIITLLSKNTELLDRCWMELAYALVGEQLDVGDDICGAVLSRRTKADRLAVWVRDSENVEAINGIGLRLIRILDLAKEKITMEFQVTTDVKTIDTPKNYISLEAIRKELAQEAMVNTPAPSTVSECDMTPSLSVDSVPATPVPNADASPATPVDMDTNGAAALTGGREKQQASVGTSGLLISVEGREVFGASCETE</sequence>
<comment type="similarity">
    <text evidence="1">Belongs to the eukaryotic initiation factor 4E family.</text>
</comment>
<dbReference type="Proteomes" id="UP000738359">
    <property type="component" value="Unassembled WGS sequence"/>
</dbReference>
<feature type="region of interest" description="Disordered" evidence="2">
    <location>
        <begin position="283"/>
        <end position="317"/>
    </location>
</feature>
<name>A0A9P6JE21_MORAP</name>
<dbReference type="OrthoDB" id="590761at2759"/>
<dbReference type="InterPro" id="IPR023398">
    <property type="entry name" value="TIF_eIF4e-like"/>
</dbReference>
<comment type="caution">
    <text evidence="3">The sequence shown here is derived from an EMBL/GenBank/DDBJ whole genome shotgun (WGS) entry which is preliminary data.</text>
</comment>
<keyword evidence="1" id="KW-0396">Initiation factor</keyword>
<feature type="compositionally biased region" description="Polar residues" evidence="2">
    <location>
        <begin position="53"/>
        <end position="71"/>
    </location>
</feature>
<reference evidence="3" key="1">
    <citation type="journal article" date="2020" name="Fungal Divers.">
        <title>Resolving the Mortierellaceae phylogeny through synthesis of multi-gene phylogenetics and phylogenomics.</title>
        <authorList>
            <person name="Vandepol N."/>
            <person name="Liber J."/>
            <person name="Desiro A."/>
            <person name="Na H."/>
            <person name="Kennedy M."/>
            <person name="Barry K."/>
            <person name="Grigoriev I.V."/>
            <person name="Miller A.N."/>
            <person name="O'Donnell K."/>
            <person name="Stajich J.E."/>
            <person name="Bonito G."/>
        </authorList>
    </citation>
    <scope>NUCLEOTIDE SEQUENCE</scope>
    <source>
        <strain evidence="3">CK1249</strain>
    </source>
</reference>
<feature type="compositionally biased region" description="Low complexity" evidence="2">
    <location>
        <begin position="305"/>
        <end position="314"/>
    </location>
</feature>
<feature type="region of interest" description="Disordered" evidence="2">
    <location>
        <begin position="193"/>
        <end position="213"/>
    </location>
</feature>
<feature type="region of interest" description="Disordered" evidence="2">
    <location>
        <begin position="1"/>
        <end position="83"/>
    </location>
</feature>
<feature type="compositionally biased region" description="Low complexity" evidence="2">
    <location>
        <begin position="18"/>
        <end position="38"/>
    </location>
</feature>
<evidence type="ECO:0000313" key="4">
    <source>
        <dbReference type="Proteomes" id="UP000738359"/>
    </source>
</evidence>
<dbReference type="AlphaFoldDB" id="A0A9P6JE21"/>
<feature type="region of interest" description="Disordered" evidence="2">
    <location>
        <begin position="96"/>
        <end position="120"/>
    </location>
</feature>
<feature type="compositionally biased region" description="Low complexity" evidence="2">
    <location>
        <begin position="105"/>
        <end position="117"/>
    </location>
</feature>
<proteinExistence type="inferred from homology"/>
<evidence type="ECO:0000256" key="1">
    <source>
        <dbReference type="RuleBase" id="RU004374"/>
    </source>
</evidence>
<keyword evidence="1" id="KW-0648">Protein biosynthesis</keyword>
<dbReference type="PANTHER" id="PTHR11960">
    <property type="entry name" value="EUKARYOTIC TRANSLATION INITIATION FACTOR 4E RELATED"/>
    <property type="match status" value="1"/>
</dbReference>